<reference evidence="1 2" key="1">
    <citation type="submission" date="2014-04" db="EMBL/GenBank/DDBJ databases">
        <title>Genome assembly of Hyalangium minutum DSM 14724.</title>
        <authorList>
            <person name="Sharma G."/>
            <person name="Subramanian S."/>
        </authorList>
    </citation>
    <scope>NUCLEOTIDE SEQUENCE [LARGE SCALE GENOMIC DNA]</scope>
    <source>
        <strain evidence="1 2">DSM 14724</strain>
    </source>
</reference>
<name>A0A085WJ68_9BACT</name>
<proteinExistence type="predicted"/>
<comment type="caution">
    <text evidence="1">The sequence shown here is derived from an EMBL/GenBank/DDBJ whole genome shotgun (WGS) entry which is preliminary data.</text>
</comment>
<keyword evidence="2" id="KW-1185">Reference proteome</keyword>
<protein>
    <submittedName>
        <fullName evidence="1">Uncharacterized protein</fullName>
    </submittedName>
</protein>
<gene>
    <name evidence="1" type="ORF">DB31_8214</name>
</gene>
<dbReference type="EMBL" id="JMCB01000007">
    <property type="protein sequence ID" value="KFE67731.1"/>
    <property type="molecule type" value="Genomic_DNA"/>
</dbReference>
<dbReference type="Proteomes" id="UP000028725">
    <property type="component" value="Unassembled WGS sequence"/>
</dbReference>
<dbReference type="PATRIC" id="fig|394096.3.peg.4255"/>
<evidence type="ECO:0000313" key="2">
    <source>
        <dbReference type="Proteomes" id="UP000028725"/>
    </source>
</evidence>
<sequence>MMAMTTLNITYDGMSADVPVELDGHVSDADVRRIAVEVVRSGGVPGMHLVHLRDDAFQNYVVDRFRGARGEDRIYLRPKVPFGAPAKQGSWCGTAENLESAAPSIGT</sequence>
<organism evidence="1 2">
    <name type="scientific">Hyalangium minutum</name>
    <dbReference type="NCBI Taxonomy" id="394096"/>
    <lineage>
        <taxon>Bacteria</taxon>
        <taxon>Pseudomonadati</taxon>
        <taxon>Myxococcota</taxon>
        <taxon>Myxococcia</taxon>
        <taxon>Myxococcales</taxon>
        <taxon>Cystobacterineae</taxon>
        <taxon>Archangiaceae</taxon>
        <taxon>Hyalangium</taxon>
    </lineage>
</organism>
<evidence type="ECO:0000313" key="1">
    <source>
        <dbReference type="EMBL" id="KFE67731.1"/>
    </source>
</evidence>
<dbReference type="AlphaFoldDB" id="A0A085WJ68"/>
<accession>A0A085WJ68</accession>